<protein>
    <recommendedName>
        <fullName evidence="3">Secreted protein</fullName>
    </recommendedName>
</protein>
<sequence>MRQVRKVVEYVLKRLFAISLVALVRYRGGISIYGGQACQQKCGSKPFPVYLPIDLASSLCNPEFFKTKGEPLVTEPSLNHRRNDDVSRPAFPLAIRRLAGRTISRRHLKTSFLLAPPKRLLRYLTNFPTTQIGRIRPIARSWTSRIPTRLYLTIFV</sequence>
<organism evidence="1 2">
    <name type="scientific">Paraburkholderia nemoris</name>
    <dbReference type="NCBI Taxonomy" id="2793076"/>
    <lineage>
        <taxon>Bacteria</taxon>
        <taxon>Pseudomonadati</taxon>
        <taxon>Pseudomonadota</taxon>
        <taxon>Betaproteobacteria</taxon>
        <taxon>Burkholderiales</taxon>
        <taxon>Burkholderiaceae</taxon>
        <taxon>Paraburkholderia</taxon>
    </lineage>
</organism>
<comment type="caution">
    <text evidence="1">The sequence shown here is derived from an EMBL/GenBank/DDBJ whole genome shotgun (WGS) entry which is preliminary data.</text>
</comment>
<gene>
    <name evidence="1" type="ORF">R69776_07019</name>
</gene>
<reference evidence="1 2" key="1">
    <citation type="submission" date="2021-02" db="EMBL/GenBank/DDBJ databases">
        <authorList>
            <person name="Vanwijnsberghe S."/>
        </authorList>
    </citation>
    <scope>NUCLEOTIDE SEQUENCE [LARGE SCALE GENOMIC DNA]</scope>
    <source>
        <strain evidence="1 2">R-69776</strain>
    </source>
</reference>
<evidence type="ECO:0000313" key="1">
    <source>
        <dbReference type="EMBL" id="CAE6840422.1"/>
    </source>
</evidence>
<accession>A0ABM8SXM0</accession>
<dbReference type="EMBL" id="CAJNBH010000029">
    <property type="protein sequence ID" value="CAE6840422.1"/>
    <property type="molecule type" value="Genomic_DNA"/>
</dbReference>
<evidence type="ECO:0008006" key="3">
    <source>
        <dbReference type="Google" id="ProtNLM"/>
    </source>
</evidence>
<dbReference type="Proteomes" id="UP000673821">
    <property type="component" value="Unassembled WGS sequence"/>
</dbReference>
<proteinExistence type="predicted"/>
<name>A0ABM8SXM0_9BURK</name>
<evidence type="ECO:0000313" key="2">
    <source>
        <dbReference type="Proteomes" id="UP000673821"/>
    </source>
</evidence>
<keyword evidence="2" id="KW-1185">Reference proteome</keyword>